<dbReference type="Pfam" id="PF10647">
    <property type="entry name" value="Gmad1"/>
    <property type="match status" value="1"/>
</dbReference>
<evidence type="ECO:0008006" key="8">
    <source>
        <dbReference type="Google" id="ProtNLM"/>
    </source>
</evidence>
<reference evidence="6 7" key="2">
    <citation type="submission" date="2019-09" db="EMBL/GenBank/DDBJ databases">
        <authorList>
            <person name="Jin C."/>
        </authorList>
    </citation>
    <scope>NUCLEOTIDE SEQUENCE [LARGE SCALE GENOMIC DNA]</scope>
    <source>
        <strain evidence="6 7">AN110305</strain>
    </source>
</reference>
<dbReference type="OrthoDB" id="3226781at2"/>
<dbReference type="Pfam" id="PF25976">
    <property type="entry name" value="LpqB_N"/>
    <property type="match status" value="1"/>
</dbReference>
<comment type="caution">
    <text evidence="6">The sequence shown here is derived from an EMBL/GenBank/DDBJ whole genome shotgun (WGS) entry which is preliminary data.</text>
</comment>
<evidence type="ECO:0000313" key="6">
    <source>
        <dbReference type="EMBL" id="KAA2260949.1"/>
    </source>
</evidence>
<name>A0A5B2XD81_9PSEU</name>
<sequence>MSRRFSLRGARLPLVLLCALLPLVGCAAIPTESPAKPAGDARASEQAQPAAPPPRDLDPQNLVRQFVEATANPDRGYAAAMPYLTKSAQKAWDTTATVTIIDDTFQTVPNPTAKDQPDLDKQRVVTLRGKNVGQLSASDNAFVPRIPSDVEATLHLERQDDGQWRIADAPPGVFVTEAGFRTNYTQVAVYFYNQDQTILVPDLRWVASAGSSGGVQARVIDALLKGPSDGMKSALRNALGSKVKVYTAVAPADDGSLLVDLSQLPDLTDQTKRQVVAQVVRSLASVTTSRIKVQSDGVDLFADHKFWRPEDITTDDPQTTPNAELRGMVVSGGQVRSLKDGSPVKGPAGTTEYDVQTAAQSLDGSELAVVSKTAQGVKLRVGKADQQLREVDQLPPGDLTRPTWMPSATPGGPGAEVWTVVDHSDVVQVLVNGDTTSTRPVNAGELTSYVQRYGPITDLRLSRDGTRVAAVIGGRLVVGSVARAQDSASIKSARVLQQTSLGSTVTAVDWPSQEAVVVATTSSSQPVVKVFVDGFQVDRFNTSNLTVPITSLAAAPSRPVIAVDRTSMWQATDIGEVWRANPTFSGPNQIAFYPG</sequence>
<evidence type="ECO:0000259" key="4">
    <source>
        <dbReference type="Pfam" id="PF10647"/>
    </source>
</evidence>
<dbReference type="InterPro" id="IPR059026">
    <property type="entry name" value="LpqB_N"/>
</dbReference>
<protein>
    <recommendedName>
        <fullName evidence="8">Sporulation and spore germination</fullName>
    </recommendedName>
</protein>
<keyword evidence="2" id="KW-0732">Signal</keyword>
<dbReference type="InterPro" id="IPR019606">
    <property type="entry name" value="GerMN"/>
</dbReference>
<evidence type="ECO:0000256" key="2">
    <source>
        <dbReference type="SAM" id="SignalP"/>
    </source>
</evidence>
<dbReference type="Pfam" id="PF10646">
    <property type="entry name" value="Germane"/>
    <property type="match status" value="1"/>
</dbReference>
<feature type="domain" description="Lipoprotein LpqB N-terminal" evidence="5">
    <location>
        <begin position="52"/>
        <end position="180"/>
    </location>
</feature>
<feature type="signal peptide" evidence="2">
    <location>
        <begin position="1"/>
        <end position="27"/>
    </location>
</feature>
<evidence type="ECO:0000259" key="5">
    <source>
        <dbReference type="Pfam" id="PF25976"/>
    </source>
</evidence>
<organism evidence="6 7">
    <name type="scientific">Solihabitans fulvus</name>
    <dbReference type="NCBI Taxonomy" id="1892852"/>
    <lineage>
        <taxon>Bacteria</taxon>
        <taxon>Bacillati</taxon>
        <taxon>Actinomycetota</taxon>
        <taxon>Actinomycetes</taxon>
        <taxon>Pseudonocardiales</taxon>
        <taxon>Pseudonocardiaceae</taxon>
        <taxon>Solihabitans</taxon>
    </lineage>
</organism>
<feature type="domain" description="GerMN" evidence="3">
    <location>
        <begin position="189"/>
        <end position="299"/>
    </location>
</feature>
<feature type="compositionally biased region" description="Low complexity" evidence="1">
    <location>
        <begin position="40"/>
        <end position="49"/>
    </location>
</feature>
<proteinExistence type="predicted"/>
<dbReference type="AlphaFoldDB" id="A0A5B2XD81"/>
<dbReference type="RefSeq" id="WP_149850999.1">
    <property type="nucleotide sequence ID" value="NZ_VUOB01000033.1"/>
</dbReference>
<evidence type="ECO:0000256" key="1">
    <source>
        <dbReference type="SAM" id="MobiDB-lite"/>
    </source>
</evidence>
<dbReference type="EMBL" id="VUOB01000033">
    <property type="protein sequence ID" value="KAA2260949.1"/>
    <property type="molecule type" value="Genomic_DNA"/>
</dbReference>
<feature type="chain" id="PRO_5022842236" description="Sporulation and spore germination" evidence="2">
    <location>
        <begin position="28"/>
        <end position="595"/>
    </location>
</feature>
<evidence type="ECO:0000259" key="3">
    <source>
        <dbReference type="Pfam" id="PF10646"/>
    </source>
</evidence>
<keyword evidence="7" id="KW-1185">Reference proteome</keyword>
<feature type="region of interest" description="Disordered" evidence="1">
    <location>
        <begin position="34"/>
        <end position="59"/>
    </location>
</feature>
<accession>A0A5B2XD81</accession>
<feature type="domain" description="Lipoprotein LpqB C-terminal" evidence="4">
    <location>
        <begin position="339"/>
        <end position="587"/>
    </location>
</feature>
<dbReference type="Proteomes" id="UP000323454">
    <property type="component" value="Unassembled WGS sequence"/>
</dbReference>
<dbReference type="InterPro" id="IPR018910">
    <property type="entry name" value="LpqB_C"/>
</dbReference>
<evidence type="ECO:0000313" key="7">
    <source>
        <dbReference type="Proteomes" id="UP000323454"/>
    </source>
</evidence>
<reference evidence="6 7" key="1">
    <citation type="submission" date="2019-09" db="EMBL/GenBank/DDBJ databases">
        <title>Goodfellowia gen. nov., a new genus of the Pseudonocardineae related to Actinoalloteichus, containing Goodfellowia coeruleoviolacea gen. nov., comb. nov. gen. nov., comb. nov.</title>
        <authorList>
            <person name="Labeda D."/>
        </authorList>
    </citation>
    <scope>NUCLEOTIDE SEQUENCE [LARGE SCALE GENOMIC DNA]</scope>
    <source>
        <strain evidence="6 7">AN110305</strain>
    </source>
</reference>
<gene>
    <name evidence="6" type="ORF">F0L68_19310</name>
</gene>